<dbReference type="InterPro" id="IPR005227">
    <property type="entry name" value="YqgF"/>
</dbReference>
<dbReference type="SUPFAM" id="SSF53098">
    <property type="entry name" value="Ribonuclease H-like"/>
    <property type="match status" value="1"/>
</dbReference>
<comment type="function">
    <text evidence="5">Could be a nuclease involved in processing of the 5'-end of pre-16S rRNA.</text>
</comment>
<organism evidence="7 8">
    <name type="scientific">Niveibacterium microcysteis</name>
    <dbReference type="NCBI Taxonomy" id="2811415"/>
    <lineage>
        <taxon>Bacteria</taxon>
        <taxon>Pseudomonadati</taxon>
        <taxon>Pseudomonadota</taxon>
        <taxon>Betaproteobacteria</taxon>
        <taxon>Rhodocyclales</taxon>
        <taxon>Rhodocyclaceae</taxon>
        <taxon>Niveibacterium</taxon>
    </lineage>
</organism>
<dbReference type="Gene3D" id="3.30.420.140">
    <property type="entry name" value="YqgF/RNase H-like domain"/>
    <property type="match status" value="1"/>
</dbReference>
<dbReference type="EC" id="3.1.-.-" evidence="5"/>
<evidence type="ECO:0000256" key="2">
    <source>
        <dbReference type="ARBA" id="ARBA00022517"/>
    </source>
</evidence>
<comment type="subcellular location">
    <subcellularLocation>
        <location evidence="5">Cytoplasm</location>
    </subcellularLocation>
</comment>
<evidence type="ECO:0000256" key="5">
    <source>
        <dbReference type="HAMAP-Rule" id="MF_00651"/>
    </source>
</evidence>
<proteinExistence type="inferred from homology"/>
<dbReference type="PANTHER" id="PTHR33317:SF4">
    <property type="entry name" value="POLYNUCLEOTIDYL TRANSFERASE, RIBONUCLEASE H-LIKE SUPERFAMILY PROTEIN"/>
    <property type="match status" value="1"/>
</dbReference>
<dbReference type="Proteomes" id="UP000663570">
    <property type="component" value="Chromosome"/>
</dbReference>
<gene>
    <name evidence="7" type="primary">ruvX</name>
    <name evidence="7" type="ORF">JY500_02185</name>
</gene>
<keyword evidence="1 5" id="KW-0963">Cytoplasm</keyword>
<name>A0ABX7M6U9_9RHOO</name>
<evidence type="ECO:0000256" key="4">
    <source>
        <dbReference type="ARBA" id="ARBA00022801"/>
    </source>
</evidence>
<sequence>MATVLGFDFGTARIGVAVGETEVGMAQPIQVIQGEANDARFAAIAKLIDEWRPTTLVVGLPVHVDGTEHDMTARARRFANQLNGRFRLPVVLVDERLTSLEAEAMLREAGHGWRGRKQHLDAVAAQRILQTWFESSHATDDLTGC</sequence>
<feature type="domain" description="YqgF/RNase H-like" evidence="6">
    <location>
        <begin position="2"/>
        <end position="102"/>
    </location>
</feature>
<dbReference type="Pfam" id="PF03652">
    <property type="entry name" value="RuvX"/>
    <property type="match status" value="1"/>
</dbReference>
<keyword evidence="4 5" id="KW-0378">Hydrolase</keyword>
<dbReference type="InterPro" id="IPR006641">
    <property type="entry name" value="YqgF/RNaseH-like_dom"/>
</dbReference>
<evidence type="ECO:0000259" key="6">
    <source>
        <dbReference type="SMART" id="SM00732"/>
    </source>
</evidence>
<evidence type="ECO:0000256" key="3">
    <source>
        <dbReference type="ARBA" id="ARBA00022722"/>
    </source>
</evidence>
<dbReference type="HAMAP" id="MF_00651">
    <property type="entry name" value="Nuclease_YqgF"/>
    <property type="match status" value="1"/>
</dbReference>
<keyword evidence="3 5" id="KW-0540">Nuclease</keyword>
<keyword evidence="8" id="KW-1185">Reference proteome</keyword>
<dbReference type="PANTHER" id="PTHR33317">
    <property type="entry name" value="POLYNUCLEOTIDYL TRANSFERASE, RIBONUCLEASE H-LIKE SUPERFAMILY PROTEIN"/>
    <property type="match status" value="1"/>
</dbReference>
<dbReference type="NCBIfam" id="TIGR00250">
    <property type="entry name" value="RNAse_H_YqgF"/>
    <property type="match status" value="1"/>
</dbReference>
<protein>
    <recommendedName>
        <fullName evidence="5">Putative pre-16S rRNA nuclease</fullName>
        <ecNumber evidence="5">3.1.-.-</ecNumber>
    </recommendedName>
</protein>
<dbReference type="InterPro" id="IPR012337">
    <property type="entry name" value="RNaseH-like_sf"/>
</dbReference>
<dbReference type="RefSeq" id="WP_206254919.1">
    <property type="nucleotide sequence ID" value="NZ_CP071060.1"/>
</dbReference>
<reference evidence="7 8" key="1">
    <citation type="submission" date="2021-02" db="EMBL/GenBank/DDBJ databases">
        <title>Niveibacterium changnyeongensis HC41.</title>
        <authorList>
            <person name="Kang M."/>
        </authorList>
    </citation>
    <scope>NUCLEOTIDE SEQUENCE [LARGE SCALE GENOMIC DNA]</scope>
    <source>
        <strain evidence="7 8">HC41</strain>
    </source>
</reference>
<evidence type="ECO:0000313" key="7">
    <source>
        <dbReference type="EMBL" id="QSI77484.1"/>
    </source>
</evidence>
<evidence type="ECO:0000313" key="8">
    <source>
        <dbReference type="Proteomes" id="UP000663570"/>
    </source>
</evidence>
<evidence type="ECO:0000256" key="1">
    <source>
        <dbReference type="ARBA" id="ARBA00022490"/>
    </source>
</evidence>
<dbReference type="SMART" id="SM00732">
    <property type="entry name" value="YqgFc"/>
    <property type="match status" value="1"/>
</dbReference>
<dbReference type="CDD" id="cd16964">
    <property type="entry name" value="YqgF"/>
    <property type="match status" value="1"/>
</dbReference>
<dbReference type="InterPro" id="IPR037027">
    <property type="entry name" value="YqgF/RNaseH-like_dom_sf"/>
</dbReference>
<accession>A0ABX7M6U9</accession>
<dbReference type="EMBL" id="CP071060">
    <property type="protein sequence ID" value="QSI77484.1"/>
    <property type="molecule type" value="Genomic_DNA"/>
</dbReference>
<comment type="similarity">
    <text evidence="5">Belongs to the YqgF HJR family.</text>
</comment>
<keyword evidence="2 5" id="KW-0690">Ribosome biogenesis</keyword>